<dbReference type="PROSITE" id="PS50181">
    <property type="entry name" value="FBOX"/>
    <property type="match status" value="1"/>
</dbReference>
<accession>A0ABC9G9S6</accession>
<name>A0ABC9G9S6_9POAL</name>
<feature type="domain" description="F-box" evidence="2">
    <location>
        <begin position="18"/>
        <end position="68"/>
    </location>
</feature>
<dbReference type="AlphaFoldDB" id="A0ABC9G9S6"/>
<proteinExistence type="predicted"/>
<protein>
    <recommendedName>
        <fullName evidence="2">F-box domain-containing protein</fullName>
    </recommendedName>
</protein>
<organism evidence="3 4">
    <name type="scientific">Urochloa decumbens</name>
    <dbReference type="NCBI Taxonomy" id="240449"/>
    <lineage>
        <taxon>Eukaryota</taxon>
        <taxon>Viridiplantae</taxon>
        <taxon>Streptophyta</taxon>
        <taxon>Embryophyta</taxon>
        <taxon>Tracheophyta</taxon>
        <taxon>Spermatophyta</taxon>
        <taxon>Magnoliopsida</taxon>
        <taxon>Liliopsida</taxon>
        <taxon>Poales</taxon>
        <taxon>Poaceae</taxon>
        <taxon>PACMAD clade</taxon>
        <taxon>Panicoideae</taxon>
        <taxon>Panicodae</taxon>
        <taxon>Paniceae</taxon>
        <taxon>Melinidinae</taxon>
        <taxon>Urochloa</taxon>
    </lineage>
</organism>
<dbReference type="InterPro" id="IPR001810">
    <property type="entry name" value="F-box_dom"/>
</dbReference>
<dbReference type="EMBL" id="OZ075118">
    <property type="protein sequence ID" value="CAL5088846.1"/>
    <property type="molecule type" value="Genomic_DNA"/>
</dbReference>
<feature type="region of interest" description="Disordered" evidence="1">
    <location>
        <begin position="1"/>
        <end position="21"/>
    </location>
</feature>
<dbReference type="SUPFAM" id="SSF81383">
    <property type="entry name" value="F-box domain"/>
    <property type="match status" value="1"/>
</dbReference>
<evidence type="ECO:0000313" key="4">
    <source>
        <dbReference type="Proteomes" id="UP001497457"/>
    </source>
</evidence>
<reference evidence="3" key="1">
    <citation type="submission" date="2024-10" db="EMBL/GenBank/DDBJ databases">
        <authorList>
            <person name="Ryan C."/>
        </authorList>
    </citation>
    <scope>NUCLEOTIDE SEQUENCE [LARGE SCALE GENOMIC DNA]</scope>
</reference>
<keyword evidence="4" id="KW-1185">Reference proteome</keyword>
<dbReference type="PANTHER" id="PTHR33207">
    <property type="entry name" value="F-BOX DOMAIN CONTAINING PROTEIN-RELATED"/>
    <property type="match status" value="1"/>
</dbReference>
<gene>
    <name evidence="3" type="ORF">URODEC1_LOCUS113042</name>
</gene>
<sequence length="398" mass="44218">MESNRRRRWDEPKAAPTPSTVHDVPNHVLELILLGLDSSVYLVRAASACKRWHRVVADIGFQRRFRRPVLGHYVYGPGDPVFVPSPIPSIHSGESFSLDFVPMTDGHWRIADSRGGLLLLRKTRGATWCRRSNPDLAVCEPRTRRYRVISVLPDMLAGRPDLGLFLLDAGGRSIGLSSFNVMAVVLTVHRSVPGRGVLAACVYSGRGGTWHNLRHCVSDGSIDVPATITSFFFAGRANGSLYWGIGGGAANATALVLDEATVGFSQVALPEGVQGLHEVHCFRVVGEEDDTLRAVCLIDNDLRVYAWLRLHGDDHWVLENVLLLPEDTHGLQAPAMIIAAHETYVLVAPRHSRWLFSVDLKTMAVERVRNRNVYNEWTAYPYELPWPPVLKAWAQSPC</sequence>
<dbReference type="InterPro" id="IPR036047">
    <property type="entry name" value="F-box-like_dom_sf"/>
</dbReference>
<evidence type="ECO:0000256" key="1">
    <source>
        <dbReference type="SAM" id="MobiDB-lite"/>
    </source>
</evidence>
<evidence type="ECO:0000259" key="2">
    <source>
        <dbReference type="PROSITE" id="PS50181"/>
    </source>
</evidence>
<dbReference type="Proteomes" id="UP001497457">
    <property type="component" value="Chromosome 8b"/>
</dbReference>
<evidence type="ECO:0000313" key="3">
    <source>
        <dbReference type="EMBL" id="CAL5088846.1"/>
    </source>
</evidence>